<dbReference type="Proteomes" id="UP000590811">
    <property type="component" value="Unassembled WGS sequence"/>
</dbReference>
<dbReference type="EMBL" id="RBXT01000001">
    <property type="protein sequence ID" value="RKT77444.1"/>
    <property type="molecule type" value="Genomic_DNA"/>
</dbReference>
<evidence type="ECO:0008006" key="5">
    <source>
        <dbReference type="Google" id="ProtNLM"/>
    </source>
</evidence>
<protein>
    <recommendedName>
        <fullName evidence="5">Cold shock CspA family protein</fullName>
    </recommendedName>
</protein>
<comment type="caution">
    <text evidence="2">The sequence shown here is derived from an EMBL/GenBank/DDBJ whole genome shotgun (WGS) entry which is preliminary data.</text>
</comment>
<keyword evidence="3" id="KW-1185">Reference proteome</keyword>
<evidence type="ECO:0000313" key="4">
    <source>
        <dbReference type="Proteomes" id="UP000590811"/>
    </source>
</evidence>
<reference evidence="2 3" key="1">
    <citation type="submission" date="2018-10" db="EMBL/GenBank/DDBJ databases">
        <title>Sequencing the genomes of 1000 actinobacteria strains.</title>
        <authorList>
            <person name="Klenk H.-P."/>
        </authorList>
    </citation>
    <scope>NUCLEOTIDE SEQUENCE [LARGE SCALE GENOMIC DNA]</scope>
    <source>
        <strain evidence="2 3">DSM 44267</strain>
    </source>
</reference>
<evidence type="ECO:0000313" key="3">
    <source>
        <dbReference type="Proteomes" id="UP000278440"/>
    </source>
</evidence>
<evidence type="ECO:0000313" key="1">
    <source>
        <dbReference type="EMBL" id="MBB2985297.1"/>
    </source>
</evidence>
<dbReference type="RefSeq" id="WP_121031320.1">
    <property type="nucleotide sequence ID" value="NZ_JACHVT010000001.1"/>
</dbReference>
<proteinExistence type="predicted"/>
<name>A0A495XX80_9MICO</name>
<dbReference type="OrthoDB" id="9151145at2"/>
<dbReference type="AlphaFoldDB" id="A0A495XX80"/>
<evidence type="ECO:0000313" key="2">
    <source>
        <dbReference type="EMBL" id="RKT77444.1"/>
    </source>
</evidence>
<sequence length="87" mass="8906">MQATVHTFAPDGSGSVLLDDGRELPFAAAAFAESGLRLLRPGQRLTVLTGTVGVAGSDDDGATESVERGEQVVSLRIKGIGPGERIG</sequence>
<dbReference type="Proteomes" id="UP000278440">
    <property type="component" value="Unassembled WGS sequence"/>
</dbReference>
<accession>A0A495XX80</accession>
<reference evidence="1 4" key="2">
    <citation type="submission" date="2020-08" db="EMBL/GenBank/DDBJ databases">
        <title>Genomic Encyclopedia of Type Strains, Phase IV (KMG-V): Genome sequencing to study the core and pangenomes of soil and plant-associated prokaryotes.</title>
        <authorList>
            <person name="Whitman W."/>
        </authorList>
    </citation>
    <scope>NUCLEOTIDE SEQUENCE [LARGE SCALE GENOMIC DNA]</scope>
    <source>
        <strain evidence="1 4">B3ACCR2</strain>
    </source>
</reference>
<gene>
    <name evidence="2" type="ORF">DFJ68_0867</name>
    <name evidence="1" type="ORF">FHW14_000437</name>
</gene>
<dbReference type="EMBL" id="JACHVT010000001">
    <property type="protein sequence ID" value="MBB2985297.1"/>
    <property type="molecule type" value="Genomic_DNA"/>
</dbReference>
<organism evidence="2 3">
    <name type="scientific">Terracoccus luteus</name>
    <dbReference type="NCBI Taxonomy" id="53356"/>
    <lineage>
        <taxon>Bacteria</taxon>
        <taxon>Bacillati</taxon>
        <taxon>Actinomycetota</taxon>
        <taxon>Actinomycetes</taxon>
        <taxon>Micrococcales</taxon>
        <taxon>Intrasporangiaceae</taxon>
        <taxon>Terracoccus</taxon>
    </lineage>
</organism>